<keyword evidence="2" id="KW-1185">Reference proteome</keyword>
<gene>
    <name evidence="1" type="ORF">DFH08DRAFT_952917</name>
</gene>
<name>A0AAD7AIX5_9AGAR</name>
<reference evidence="1" key="1">
    <citation type="submission" date="2023-03" db="EMBL/GenBank/DDBJ databases">
        <title>Massive genome expansion in bonnet fungi (Mycena s.s.) driven by repeated elements and novel gene families across ecological guilds.</title>
        <authorList>
            <consortium name="Lawrence Berkeley National Laboratory"/>
            <person name="Harder C.B."/>
            <person name="Miyauchi S."/>
            <person name="Viragh M."/>
            <person name="Kuo A."/>
            <person name="Thoen E."/>
            <person name="Andreopoulos B."/>
            <person name="Lu D."/>
            <person name="Skrede I."/>
            <person name="Drula E."/>
            <person name="Henrissat B."/>
            <person name="Morin E."/>
            <person name="Kohler A."/>
            <person name="Barry K."/>
            <person name="LaButti K."/>
            <person name="Morin E."/>
            <person name="Salamov A."/>
            <person name="Lipzen A."/>
            <person name="Mereny Z."/>
            <person name="Hegedus B."/>
            <person name="Baldrian P."/>
            <person name="Stursova M."/>
            <person name="Weitz H."/>
            <person name="Taylor A."/>
            <person name="Grigoriev I.V."/>
            <person name="Nagy L.G."/>
            <person name="Martin F."/>
            <person name="Kauserud H."/>
        </authorList>
    </citation>
    <scope>NUCLEOTIDE SEQUENCE</scope>
    <source>
        <strain evidence="1">CBHHK002</strain>
    </source>
</reference>
<accession>A0AAD7AIX5</accession>
<comment type="caution">
    <text evidence="1">The sequence shown here is derived from an EMBL/GenBank/DDBJ whole genome shotgun (WGS) entry which is preliminary data.</text>
</comment>
<evidence type="ECO:0000313" key="2">
    <source>
        <dbReference type="Proteomes" id="UP001218218"/>
    </source>
</evidence>
<proteinExistence type="predicted"/>
<dbReference type="AlphaFoldDB" id="A0AAD7AIX5"/>
<dbReference type="EMBL" id="JARIHO010000006">
    <property type="protein sequence ID" value="KAJ7359811.1"/>
    <property type="molecule type" value="Genomic_DNA"/>
</dbReference>
<protein>
    <submittedName>
        <fullName evidence="1">Uncharacterized protein</fullName>
    </submittedName>
</protein>
<dbReference type="Proteomes" id="UP001218218">
    <property type="component" value="Unassembled WGS sequence"/>
</dbReference>
<evidence type="ECO:0000313" key="1">
    <source>
        <dbReference type="EMBL" id="KAJ7359811.1"/>
    </source>
</evidence>
<sequence>MPDFSLTRHMLPAKGGALRSKRMKAYHKQNVAVLAPVMQCNTAWLIPCPFGPSPHSQKLNYKEVYWQLQTIRQSQLLQPPVGSQED</sequence>
<organism evidence="1 2">
    <name type="scientific">Mycena albidolilacea</name>
    <dbReference type="NCBI Taxonomy" id="1033008"/>
    <lineage>
        <taxon>Eukaryota</taxon>
        <taxon>Fungi</taxon>
        <taxon>Dikarya</taxon>
        <taxon>Basidiomycota</taxon>
        <taxon>Agaricomycotina</taxon>
        <taxon>Agaricomycetes</taxon>
        <taxon>Agaricomycetidae</taxon>
        <taxon>Agaricales</taxon>
        <taxon>Marasmiineae</taxon>
        <taxon>Mycenaceae</taxon>
        <taxon>Mycena</taxon>
    </lineage>
</organism>